<dbReference type="PATRIC" id="fig|2702.101.peg.845"/>
<dbReference type="EMBL" id="LSRC01000036">
    <property type="protein sequence ID" value="KXI16823.1"/>
    <property type="molecule type" value="Genomic_DNA"/>
</dbReference>
<dbReference type="AlphaFoldDB" id="A0A135Z5G4"/>
<dbReference type="InterPro" id="IPR025272">
    <property type="entry name" value="SocA_Panacea"/>
</dbReference>
<name>A0A135Z5G4_GARVA</name>
<dbReference type="Pfam" id="PF13274">
    <property type="entry name" value="SocA_Panacea"/>
    <property type="match status" value="1"/>
</dbReference>
<accession>A0A135Z5G4</accession>
<gene>
    <name evidence="2" type="ORF">HMPREF3230_00870</name>
</gene>
<evidence type="ECO:0000313" key="2">
    <source>
        <dbReference type="EMBL" id="KXI16823.1"/>
    </source>
</evidence>
<feature type="domain" description="Antitoxin SocA-like Panacea" evidence="1">
    <location>
        <begin position="22"/>
        <end position="117"/>
    </location>
</feature>
<evidence type="ECO:0000259" key="1">
    <source>
        <dbReference type="Pfam" id="PF13274"/>
    </source>
</evidence>
<evidence type="ECO:0000313" key="3">
    <source>
        <dbReference type="Proteomes" id="UP000070505"/>
    </source>
</evidence>
<proteinExistence type="predicted"/>
<organism evidence="2 3">
    <name type="scientific">Gardnerella vaginalis</name>
    <dbReference type="NCBI Taxonomy" id="2702"/>
    <lineage>
        <taxon>Bacteria</taxon>
        <taxon>Bacillati</taxon>
        <taxon>Actinomycetota</taxon>
        <taxon>Actinomycetes</taxon>
        <taxon>Bifidobacteriales</taxon>
        <taxon>Bifidobacteriaceae</taxon>
        <taxon>Gardnerella</taxon>
    </lineage>
</organism>
<comment type="caution">
    <text evidence="2">The sequence shown here is derived from an EMBL/GenBank/DDBJ whole genome shotgun (WGS) entry which is preliminary data.</text>
</comment>
<dbReference type="RefSeq" id="WP_075523668.1">
    <property type="nucleotide sequence ID" value="NZ_KQ961867.1"/>
</dbReference>
<sequence>MSIINVANRILDNLGTMTTMRLQKLTYYAQAHSLATTDRELFYEDFEAWDNGPVSLELFNRYRDKVIIHRGCLIMSLYEREHPLNKSQLKLIDTVSKKLKNCSGLTLYNRVITEMPWRITRMPHEENKYCEDIILKSYMKTYYKAYPAI</sequence>
<reference evidence="2 3" key="1">
    <citation type="submission" date="2016-02" db="EMBL/GenBank/DDBJ databases">
        <authorList>
            <person name="Wen L."/>
            <person name="He K."/>
            <person name="Yang H."/>
        </authorList>
    </citation>
    <scope>NUCLEOTIDE SEQUENCE [LARGE SCALE GENOMIC DNA]</scope>
    <source>
        <strain evidence="2 3">CMW7778B</strain>
    </source>
</reference>
<dbReference type="Proteomes" id="UP000070505">
    <property type="component" value="Unassembled WGS sequence"/>
</dbReference>
<protein>
    <recommendedName>
        <fullName evidence="1">Antitoxin SocA-like Panacea domain-containing protein</fullName>
    </recommendedName>
</protein>